<keyword evidence="3" id="KW-0949">S-adenosyl-L-methionine</keyword>
<dbReference type="PANTHER" id="PTHR43464">
    <property type="entry name" value="METHYLTRANSFERASE"/>
    <property type="match status" value="1"/>
</dbReference>
<dbReference type="EMBL" id="JAGGLV010000001">
    <property type="protein sequence ID" value="MBP2110355.1"/>
    <property type="molecule type" value="Genomic_DNA"/>
</dbReference>
<dbReference type="CDD" id="cd02440">
    <property type="entry name" value="AdoMet_MTases"/>
    <property type="match status" value="1"/>
</dbReference>
<sequence length="253" mass="28499">MSAITDYYDSYDEEGRLSRDNGHQIEWITTMAHFKKLYKQESYILDGCAGTGNYSFPLAELGHKVVAGDLVPHNVDIIREKQRIRPVLADMYTGNITDLSRFDSEIFDVVLNMGAFYHIGNEDRQLAMAECLRVLKPGGLLAVSYINNAAVSLLGVGDRLGNMEDVLTWHANQTKDGLFLHMSPSEMEHMAAAYHTEIVAHIGTDGVGYLFAKQINEAQQEDFERWLQFHLQTCEDKNLLGYSLHALAILRKG</sequence>
<keyword evidence="2" id="KW-0808">Transferase</keyword>
<evidence type="ECO:0000313" key="6">
    <source>
        <dbReference type="Proteomes" id="UP000773462"/>
    </source>
</evidence>
<keyword evidence="1 5" id="KW-0489">Methyltransferase</keyword>
<dbReference type="GO" id="GO:0032259">
    <property type="term" value="P:methylation"/>
    <property type="evidence" value="ECO:0007669"/>
    <property type="project" value="UniProtKB-KW"/>
</dbReference>
<gene>
    <name evidence="5" type="ORF">J2Z70_000494</name>
</gene>
<dbReference type="Gene3D" id="3.40.50.150">
    <property type="entry name" value="Vaccinia Virus protein VP39"/>
    <property type="match status" value="1"/>
</dbReference>
<feature type="domain" description="Methyltransferase type 11" evidence="4">
    <location>
        <begin position="47"/>
        <end position="142"/>
    </location>
</feature>
<evidence type="ECO:0000256" key="2">
    <source>
        <dbReference type="ARBA" id="ARBA00022679"/>
    </source>
</evidence>
<evidence type="ECO:0000259" key="4">
    <source>
        <dbReference type="Pfam" id="PF08241"/>
    </source>
</evidence>
<proteinExistence type="predicted"/>
<dbReference type="InterPro" id="IPR013216">
    <property type="entry name" value="Methyltransf_11"/>
</dbReference>
<comment type="caution">
    <text evidence="5">The sequence shown here is derived from an EMBL/GenBank/DDBJ whole genome shotgun (WGS) entry which is preliminary data.</text>
</comment>
<dbReference type="RefSeq" id="WP_209868904.1">
    <property type="nucleotide sequence ID" value="NZ_JAGGLV010000001.1"/>
</dbReference>
<keyword evidence="6" id="KW-1185">Reference proteome</keyword>
<dbReference type="SUPFAM" id="SSF53335">
    <property type="entry name" value="S-adenosyl-L-methionine-dependent methyltransferases"/>
    <property type="match status" value="1"/>
</dbReference>
<dbReference type="GO" id="GO:0008168">
    <property type="term" value="F:methyltransferase activity"/>
    <property type="evidence" value="ECO:0007669"/>
    <property type="project" value="UniProtKB-KW"/>
</dbReference>
<evidence type="ECO:0000256" key="1">
    <source>
        <dbReference type="ARBA" id="ARBA00022603"/>
    </source>
</evidence>
<protein>
    <submittedName>
        <fullName evidence="5">2-polyprenyl-3-methyl-5-hydroxy-6-metoxy-1, 4-benzoquinol methylase</fullName>
    </submittedName>
</protein>
<reference evidence="5 6" key="1">
    <citation type="submission" date="2021-03" db="EMBL/GenBank/DDBJ databases">
        <title>Genomic Encyclopedia of Type Strains, Phase IV (KMG-IV): sequencing the most valuable type-strain genomes for metagenomic binning, comparative biology and taxonomic classification.</title>
        <authorList>
            <person name="Goeker M."/>
        </authorList>
    </citation>
    <scope>NUCLEOTIDE SEQUENCE [LARGE SCALE GENOMIC DNA]</scope>
    <source>
        <strain evidence="5 6">DSM 101953</strain>
    </source>
</reference>
<dbReference type="PANTHER" id="PTHR43464:SF19">
    <property type="entry name" value="UBIQUINONE BIOSYNTHESIS O-METHYLTRANSFERASE, MITOCHONDRIAL"/>
    <property type="match status" value="1"/>
</dbReference>
<dbReference type="Pfam" id="PF08241">
    <property type="entry name" value="Methyltransf_11"/>
    <property type="match status" value="1"/>
</dbReference>
<evidence type="ECO:0000256" key="3">
    <source>
        <dbReference type="ARBA" id="ARBA00022691"/>
    </source>
</evidence>
<name>A0ABS4NJY3_9BACL</name>
<evidence type="ECO:0000313" key="5">
    <source>
        <dbReference type="EMBL" id="MBP2110355.1"/>
    </source>
</evidence>
<dbReference type="Proteomes" id="UP000773462">
    <property type="component" value="Unassembled WGS sequence"/>
</dbReference>
<organism evidence="5 6">
    <name type="scientific">Paenibacillus silagei</name>
    <dbReference type="NCBI Taxonomy" id="1670801"/>
    <lineage>
        <taxon>Bacteria</taxon>
        <taxon>Bacillati</taxon>
        <taxon>Bacillota</taxon>
        <taxon>Bacilli</taxon>
        <taxon>Bacillales</taxon>
        <taxon>Paenibacillaceae</taxon>
        <taxon>Paenibacillus</taxon>
    </lineage>
</organism>
<dbReference type="InterPro" id="IPR029063">
    <property type="entry name" value="SAM-dependent_MTases_sf"/>
</dbReference>
<accession>A0ABS4NJY3</accession>